<keyword evidence="5" id="KW-0443">Lipid metabolism</keyword>
<dbReference type="InterPro" id="IPR006694">
    <property type="entry name" value="Fatty_acid_hydroxylase"/>
</dbReference>
<evidence type="ECO:0000256" key="4">
    <source>
        <dbReference type="ARBA" id="ARBA00023002"/>
    </source>
</evidence>
<feature type="transmembrane region" description="Helical" evidence="7">
    <location>
        <begin position="47"/>
        <end position="71"/>
    </location>
</feature>
<keyword evidence="3 7" id="KW-1133">Transmembrane helix</keyword>
<feature type="domain" description="Fatty acid hydroxylase" evidence="8">
    <location>
        <begin position="91"/>
        <end position="227"/>
    </location>
</feature>
<feature type="transmembrane region" description="Helical" evidence="7">
    <location>
        <begin position="83"/>
        <end position="104"/>
    </location>
</feature>
<protein>
    <submittedName>
        <fullName evidence="9">Sterol desaturase</fullName>
    </submittedName>
</protein>
<dbReference type="GO" id="GO:0008610">
    <property type="term" value="P:lipid biosynthetic process"/>
    <property type="evidence" value="ECO:0007669"/>
    <property type="project" value="InterPro"/>
</dbReference>
<comment type="caution">
    <text evidence="9">The sequence shown here is derived from an EMBL/GenBank/DDBJ whole genome shotgun (WGS) entry which is preliminary data.</text>
</comment>
<dbReference type="GO" id="GO:0016020">
    <property type="term" value="C:membrane"/>
    <property type="evidence" value="ECO:0007669"/>
    <property type="project" value="GOC"/>
</dbReference>
<sequence length="266" mass="31330">MNEFVRYLITHGLVISGVAFVIIFALERIFPKFEYPRQLNFKRVVRNVIVGVTYRGIFSPVVIAPLMLYVTRDLPYRLPRPDWFTGVTAFVIDIFIMDCLNYLIHLSAHKIPVLWRFHTLHHLDMHIDSTTGFRQHFGEKFLVLAIRLPVMYAFAIPYKTVIAFEVISFCVTTFHHSNINIPEKLERALSKIFVMPTFHNIHHGREVEYTDTNYGFIFSIWDRLFGTYSIDYRPEKFSNGLDHHNDFPAPKLLYLPFTTKPVKEWT</sequence>
<dbReference type="EMBL" id="LOXM01000114">
    <property type="protein sequence ID" value="KVG68417.1"/>
    <property type="molecule type" value="Genomic_DNA"/>
</dbReference>
<dbReference type="GO" id="GO:0006643">
    <property type="term" value="P:membrane lipid metabolic process"/>
    <property type="evidence" value="ECO:0007669"/>
    <property type="project" value="TreeGrafter"/>
</dbReference>
<evidence type="ECO:0000256" key="6">
    <source>
        <dbReference type="ARBA" id="ARBA00023136"/>
    </source>
</evidence>
<dbReference type="PANTHER" id="PTHR21624:SF1">
    <property type="entry name" value="ALKYLGLYCEROL MONOOXYGENASE"/>
    <property type="match status" value="1"/>
</dbReference>
<keyword evidence="6 7" id="KW-0472">Membrane</keyword>
<reference evidence="9 10" key="1">
    <citation type="submission" date="2015-11" db="EMBL/GenBank/DDBJ databases">
        <title>Expanding the genomic diversity of Burkholderia species for the development of highly accurate diagnostics.</title>
        <authorList>
            <person name="Sahl J."/>
            <person name="Keim P."/>
            <person name="Wagner D."/>
        </authorList>
    </citation>
    <scope>NUCLEOTIDE SEQUENCE [LARGE SCALE GENOMIC DNA]</scope>
    <source>
        <strain evidence="9 10">MSMB2036</strain>
    </source>
</reference>
<dbReference type="Proteomes" id="UP000064029">
    <property type="component" value="Unassembled WGS sequence"/>
</dbReference>
<feature type="transmembrane region" description="Helical" evidence="7">
    <location>
        <begin position="6"/>
        <end position="26"/>
    </location>
</feature>
<dbReference type="OrthoDB" id="9770329at2"/>
<accession>A0A103RIH8</accession>
<comment type="subcellular location">
    <subcellularLocation>
        <location evidence="1">Endomembrane system</location>
        <topology evidence="1">Multi-pass membrane protein</topology>
    </subcellularLocation>
</comment>
<proteinExistence type="predicted"/>
<dbReference type="GO" id="GO:0012505">
    <property type="term" value="C:endomembrane system"/>
    <property type="evidence" value="ECO:0007669"/>
    <property type="project" value="UniProtKB-SubCell"/>
</dbReference>
<evidence type="ECO:0000256" key="3">
    <source>
        <dbReference type="ARBA" id="ARBA00022989"/>
    </source>
</evidence>
<evidence type="ECO:0000313" key="9">
    <source>
        <dbReference type="EMBL" id="KVG68417.1"/>
    </source>
</evidence>
<evidence type="ECO:0000313" key="10">
    <source>
        <dbReference type="Proteomes" id="UP000064029"/>
    </source>
</evidence>
<evidence type="ECO:0000256" key="1">
    <source>
        <dbReference type="ARBA" id="ARBA00004127"/>
    </source>
</evidence>
<dbReference type="Pfam" id="PF04116">
    <property type="entry name" value="FA_hydroxylase"/>
    <property type="match status" value="1"/>
</dbReference>
<dbReference type="GO" id="GO:0005506">
    <property type="term" value="F:iron ion binding"/>
    <property type="evidence" value="ECO:0007669"/>
    <property type="project" value="InterPro"/>
</dbReference>
<dbReference type="GO" id="GO:0050479">
    <property type="term" value="F:glyceryl-ether monooxygenase activity"/>
    <property type="evidence" value="ECO:0007669"/>
    <property type="project" value="TreeGrafter"/>
</dbReference>
<gene>
    <name evidence="9" type="ORF">WJ33_23615</name>
</gene>
<evidence type="ECO:0000256" key="5">
    <source>
        <dbReference type="ARBA" id="ARBA00023098"/>
    </source>
</evidence>
<keyword evidence="2 7" id="KW-0812">Transmembrane</keyword>
<evidence type="ECO:0000256" key="7">
    <source>
        <dbReference type="SAM" id="Phobius"/>
    </source>
</evidence>
<dbReference type="InterPro" id="IPR051689">
    <property type="entry name" value="Sterol_desaturase/TMEM195"/>
</dbReference>
<evidence type="ECO:0000256" key="2">
    <source>
        <dbReference type="ARBA" id="ARBA00022692"/>
    </source>
</evidence>
<evidence type="ECO:0000259" key="8">
    <source>
        <dbReference type="Pfam" id="PF04116"/>
    </source>
</evidence>
<dbReference type="AlphaFoldDB" id="A0A103RIH8"/>
<name>A0A103RIH8_9BURK</name>
<dbReference type="PANTHER" id="PTHR21624">
    <property type="entry name" value="STEROL DESATURASE-RELATED PROTEIN"/>
    <property type="match status" value="1"/>
</dbReference>
<keyword evidence="4" id="KW-0560">Oxidoreductase</keyword>
<organism evidence="9 10">
    <name type="scientific">Burkholderia ubonensis</name>
    <dbReference type="NCBI Taxonomy" id="101571"/>
    <lineage>
        <taxon>Bacteria</taxon>
        <taxon>Pseudomonadati</taxon>
        <taxon>Pseudomonadota</taxon>
        <taxon>Betaproteobacteria</taxon>
        <taxon>Burkholderiales</taxon>
        <taxon>Burkholderiaceae</taxon>
        <taxon>Burkholderia</taxon>
        <taxon>Burkholderia cepacia complex</taxon>
    </lineage>
</organism>